<evidence type="ECO:0000259" key="3">
    <source>
        <dbReference type="Pfam" id="PF01648"/>
    </source>
</evidence>
<protein>
    <submittedName>
        <fullName evidence="5">4'-phosphopantetheinyl transferase superfamily protein</fullName>
    </submittedName>
</protein>
<keyword evidence="2 5" id="KW-0808">Transferase</keyword>
<dbReference type="SUPFAM" id="SSF56214">
    <property type="entry name" value="4'-phosphopantetheinyl transferase"/>
    <property type="match status" value="2"/>
</dbReference>
<dbReference type="GO" id="GO:0000287">
    <property type="term" value="F:magnesium ion binding"/>
    <property type="evidence" value="ECO:0007669"/>
    <property type="project" value="InterPro"/>
</dbReference>
<evidence type="ECO:0000259" key="4">
    <source>
        <dbReference type="Pfam" id="PF22624"/>
    </source>
</evidence>
<comment type="caution">
    <text evidence="5">The sequence shown here is derived from an EMBL/GenBank/DDBJ whole genome shotgun (WGS) entry which is preliminary data.</text>
</comment>
<dbReference type="GO" id="GO:0008897">
    <property type="term" value="F:holo-[acyl-carrier-protein] synthase activity"/>
    <property type="evidence" value="ECO:0007669"/>
    <property type="project" value="InterPro"/>
</dbReference>
<dbReference type="PANTHER" id="PTHR12215">
    <property type="entry name" value="PHOSPHOPANTETHEINE TRANSFERASE"/>
    <property type="match status" value="1"/>
</dbReference>
<dbReference type="InterPro" id="IPR050559">
    <property type="entry name" value="P-Pant_transferase_sf"/>
</dbReference>
<evidence type="ECO:0000313" key="6">
    <source>
        <dbReference type="Proteomes" id="UP001196068"/>
    </source>
</evidence>
<name>A0AAF1KQ71_9PROT</name>
<reference evidence="5" key="2">
    <citation type="journal article" date="2021" name="Syst. Appl. Microbiol.">
        <title>Roseomonas hellenica sp. nov., isolated from roots of wild-growing Alkanna tinctoria.</title>
        <authorList>
            <person name="Rat A."/>
            <person name="Naranjo H.D."/>
            <person name="Lebbe L."/>
            <person name="Cnockaert M."/>
            <person name="Krigas N."/>
            <person name="Grigoriadou K."/>
            <person name="Maloupa E."/>
            <person name="Willems A."/>
        </authorList>
    </citation>
    <scope>NUCLEOTIDE SEQUENCE</scope>
    <source>
        <strain evidence="5">LMG 28251</strain>
    </source>
</reference>
<dbReference type="RefSeq" id="WP_211875996.1">
    <property type="nucleotide sequence ID" value="NZ_JAAEDH010000026.1"/>
</dbReference>
<accession>A0AAF1KQ71</accession>
<evidence type="ECO:0000256" key="2">
    <source>
        <dbReference type="ARBA" id="ARBA00022679"/>
    </source>
</evidence>
<dbReference type="EMBL" id="JAAEDH010000026">
    <property type="protein sequence ID" value="MBR0657133.1"/>
    <property type="molecule type" value="Genomic_DNA"/>
</dbReference>
<gene>
    <name evidence="5" type="ORF">GXW79_18800</name>
</gene>
<dbReference type="GO" id="GO:0005829">
    <property type="term" value="C:cytosol"/>
    <property type="evidence" value="ECO:0007669"/>
    <property type="project" value="TreeGrafter"/>
</dbReference>
<dbReference type="Pfam" id="PF01648">
    <property type="entry name" value="ACPS"/>
    <property type="match status" value="1"/>
</dbReference>
<dbReference type="InterPro" id="IPR037143">
    <property type="entry name" value="4-PPantetheinyl_Trfase_dom_sf"/>
</dbReference>
<dbReference type="AlphaFoldDB" id="A0AAF1KQ71"/>
<dbReference type="Pfam" id="PF22624">
    <property type="entry name" value="AASDHPPT_N"/>
    <property type="match status" value="1"/>
</dbReference>
<dbReference type="InterPro" id="IPR008278">
    <property type="entry name" value="4-PPantetheinyl_Trfase_dom"/>
</dbReference>
<reference evidence="5" key="1">
    <citation type="submission" date="2020-01" db="EMBL/GenBank/DDBJ databases">
        <authorList>
            <person name="Rat A."/>
        </authorList>
    </citation>
    <scope>NUCLEOTIDE SEQUENCE</scope>
    <source>
        <strain evidence="5">LMG 28251</strain>
    </source>
</reference>
<dbReference type="PANTHER" id="PTHR12215:SF10">
    <property type="entry name" value="L-AMINOADIPATE-SEMIALDEHYDE DEHYDROGENASE-PHOSPHOPANTETHEINYL TRANSFERASE"/>
    <property type="match status" value="1"/>
</dbReference>
<evidence type="ECO:0000313" key="5">
    <source>
        <dbReference type="EMBL" id="MBR0657133.1"/>
    </source>
</evidence>
<sequence length="259" mass="27211">MTPLIGIDANTVQLWIWRIDPDAPVPPDCLAEADEAHAARFVRAEDRASSRAARAGLRAILGDSLGLPPLELEFDVAPMGKPRLAFPANSGVHFNLSHSHGLAALGVARFALGVDIEAVRPVEDDLAHAVFSPAELDEFARLTPAGRRLAFFLGWTRKEAVVKALGSGLHAPLDRFSVSLTPGQPALLRDIGWPPGDESRWQIETFASPSEHVGAVAAAETGWRVVAASGGALSVLGLAAPPGRVEIGVTPALRSEAGG</sequence>
<evidence type="ECO:0000256" key="1">
    <source>
        <dbReference type="ARBA" id="ARBA00010990"/>
    </source>
</evidence>
<dbReference type="InterPro" id="IPR055066">
    <property type="entry name" value="AASDHPPT_N"/>
</dbReference>
<organism evidence="5 6">
    <name type="scientific">Plastoroseomonas arctica</name>
    <dbReference type="NCBI Taxonomy" id="1509237"/>
    <lineage>
        <taxon>Bacteria</taxon>
        <taxon>Pseudomonadati</taxon>
        <taxon>Pseudomonadota</taxon>
        <taxon>Alphaproteobacteria</taxon>
        <taxon>Acetobacterales</taxon>
        <taxon>Acetobacteraceae</taxon>
        <taxon>Plastoroseomonas</taxon>
    </lineage>
</organism>
<keyword evidence="6" id="KW-1185">Reference proteome</keyword>
<comment type="similarity">
    <text evidence="1">Belongs to the P-Pant transferase superfamily. Gsp/Sfp/HetI/AcpT family.</text>
</comment>
<feature type="domain" description="4'-phosphopantetheinyl transferase N-terminal" evidence="4">
    <location>
        <begin position="28"/>
        <end position="104"/>
    </location>
</feature>
<proteinExistence type="inferred from homology"/>
<feature type="domain" description="4'-phosphopantetheinyl transferase" evidence="3">
    <location>
        <begin position="112"/>
        <end position="213"/>
    </location>
</feature>
<dbReference type="GO" id="GO:0019878">
    <property type="term" value="P:lysine biosynthetic process via aminoadipic acid"/>
    <property type="evidence" value="ECO:0007669"/>
    <property type="project" value="TreeGrafter"/>
</dbReference>
<dbReference type="Proteomes" id="UP001196068">
    <property type="component" value="Unassembled WGS sequence"/>
</dbReference>
<dbReference type="Gene3D" id="3.90.470.20">
    <property type="entry name" value="4'-phosphopantetheinyl transferase domain"/>
    <property type="match status" value="2"/>
</dbReference>